<accession>A0ABW2A157</accession>
<name>A0ABW2A157_9GAMM</name>
<dbReference type="InterPro" id="IPR005358">
    <property type="entry name" value="Puta_zinc/iron-chelating_dom"/>
</dbReference>
<proteinExistence type="predicted"/>
<dbReference type="Pfam" id="PF03692">
    <property type="entry name" value="CxxCxxCC"/>
    <property type="match status" value="1"/>
</dbReference>
<protein>
    <submittedName>
        <fullName evidence="1">YkgJ family cysteine cluster protein</fullName>
    </submittedName>
</protein>
<dbReference type="RefSeq" id="WP_379909677.1">
    <property type="nucleotide sequence ID" value="NZ_JBHSWE010000001.1"/>
</dbReference>
<evidence type="ECO:0000313" key="2">
    <source>
        <dbReference type="Proteomes" id="UP001596422"/>
    </source>
</evidence>
<evidence type="ECO:0000313" key="1">
    <source>
        <dbReference type="EMBL" id="MFC6671168.1"/>
    </source>
</evidence>
<comment type="caution">
    <text evidence="1">The sequence shown here is derived from an EMBL/GenBank/DDBJ whole genome shotgun (WGS) entry which is preliminary data.</text>
</comment>
<gene>
    <name evidence="1" type="ORF">ACFQDL_14630</name>
</gene>
<keyword evidence="2" id="KW-1185">Reference proteome</keyword>
<dbReference type="EMBL" id="JBHSWE010000001">
    <property type="protein sequence ID" value="MFC6671168.1"/>
    <property type="molecule type" value="Genomic_DNA"/>
</dbReference>
<organism evidence="1 2">
    <name type="scientific">Marinobacterium aestuariivivens</name>
    <dbReference type="NCBI Taxonomy" id="1698799"/>
    <lineage>
        <taxon>Bacteria</taxon>
        <taxon>Pseudomonadati</taxon>
        <taxon>Pseudomonadota</taxon>
        <taxon>Gammaproteobacteria</taxon>
        <taxon>Oceanospirillales</taxon>
        <taxon>Oceanospirillaceae</taxon>
        <taxon>Marinobacterium</taxon>
    </lineage>
</organism>
<dbReference type="Proteomes" id="UP001596422">
    <property type="component" value="Unassembled WGS sequence"/>
</dbReference>
<reference evidence="2" key="1">
    <citation type="journal article" date="2019" name="Int. J. Syst. Evol. Microbiol.">
        <title>The Global Catalogue of Microorganisms (GCM) 10K type strain sequencing project: providing services to taxonomists for standard genome sequencing and annotation.</title>
        <authorList>
            <consortium name="The Broad Institute Genomics Platform"/>
            <consortium name="The Broad Institute Genome Sequencing Center for Infectious Disease"/>
            <person name="Wu L."/>
            <person name="Ma J."/>
        </authorList>
    </citation>
    <scope>NUCLEOTIDE SEQUENCE [LARGE SCALE GENOMIC DNA]</scope>
    <source>
        <strain evidence="2">NBRC 111756</strain>
    </source>
</reference>
<sequence>MTIEVTNLPTTEVTCATCSASCCRLKVMLLTDTGVPERFIEYDDWGGETMAQLDDGWCAALDRNTMLCSIYERRPLICREFEMGADECLTERAAYP</sequence>